<gene>
    <name evidence="1" type="ORF">HNR09_002070</name>
</gene>
<dbReference type="EMBL" id="JACCFY010000001">
    <property type="protein sequence ID" value="NYJ78659.1"/>
    <property type="molecule type" value="Genomic_DNA"/>
</dbReference>
<dbReference type="AlphaFoldDB" id="A0A7Z0GME4"/>
<dbReference type="RefSeq" id="WP_179541970.1">
    <property type="nucleotide sequence ID" value="NZ_BAAALL010000005.1"/>
</dbReference>
<evidence type="ECO:0000313" key="1">
    <source>
        <dbReference type="EMBL" id="NYJ78659.1"/>
    </source>
</evidence>
<keyword evidence="2" id="KW-1185">Reference proteome</keyword>
<name>A0A7Z0GME4_9MICC</name>
<evidence type="ECO:0008006" key="3">
    <source>
        <dbReference type="Google" id="ProtNLM"/>
    </source>
</evidence>
<accession>A0A7Z0GME4</accession>
<evidence type="ECO:0000313" key="2">
    <source>
        <dbReference type="Proteomes" id="UP000535437"/>
    </source>
</evidence>
<reference evidence="1 2" key="1">
    <citation type="submission" date="2020-07" db="EMBL/GenBank/DDBJ databases">
        <title>Sequencing the genomes of 1000 actinobacteria strains.</title>
        <authorList>
            <person name="Klenk H.-P."/>
        </authorList>
    </citation>
    <scope>NUCLEOTIDE SEQUENCE [LARGE SCALE GENOMIC DNA]</scope>
    <source>
        <strain evidence="1 2">DSM 15475</strain>
    </source>
</reference>
<protein>
    <recommendedName>
        <fullName evidence="3">Cupin domain-containing protein</fullName>
    </recommendedName>
</protein>
<dbReference type="Proteomes" id="UP000535437">
    <property type="component" value="Unassembled WGS sequence"/>
</dbReference>
<organism evidence="1 2">
    <name type="scientific">Nesterenkonia xinjiangensis</name>
    <dbReference type="NCBI Taxonomy" id="225327"/>
    <lineage>
        <taxon>Bacteria</taxon>
        <taxon>Bacillati</taxon>
        <taxon>Actinomycetota</taxon>
        <taxon>Actinomycetes</taxon>
        <taxon>Micrococcales</taxon>
        <taxon>Micrococcaceae</taxon>
        <taxon>Nesterenkonia</taxon>
    </lineage>
</organism>
<proteinExistence type="predicted"/>
<sequence length="73" mass="7662">MRVEHLAAGWSALDPAEVAIFVLSGSVSLRDGGELAQGQTLRPHGPARIHADGSAVVARVRVRDQVAGHEGVR</sequence>
<comment type="caution">
    <text evidence="1">The sequence shown here is derived from an EMBL/GenBank/DDBJ whole genome shotgun (WGS) entry which is preliminary data.</text>
</comment>